<evidence type="ECO:0000256" key="1">
    <source>
        <dbReference type="SAM" id="MobiDB-lite"/>
    </source>
</evidence>
<protein>
    <submittedName>
        <fullName evidence="2">Uncharacterized protein</fullName>
    </submittedName>
</protein>
<comment type="caution">
    <text evidence="2">The sequence shown here is derived from an EMBL/GenBank/DDBJ whole genome shotgun (WGS) entry which is preliminary data.</text>
</comment>
<name>A0AAV7REG2_PLEWA</name>
<keyword evidence="3" id="KW-1185">Reference proteome</keyword>
<organism evidence="2 3">
    <name type="scientific">Pleurodeles waltl</name>
    <name type="common">Iberian ribbed newt</name>
    <dbReference type="NCBI Taxonomy" id="8319"/>
    <lineage>
        <taxon>Eukaryota</taxon>
        <taxon>Metazoa</taxon>
        <taxon>Chordata</taxon>
        <taxon>Craniata</taxon>
        <taxon>Vertebrata</taxon>
        <taxon>Euteleostomi</taxon>
        <taxon>Amphibia</taxon>
        <taxon>Batrachia</taxon>
        <taxon>Caudata</taxon>
        <taxon>Salamandroidea</taxon>
        <taxon>Salamandridae</taxon>
        <taxon>Pleurodelinae</taxon>
        <taxon>Pleurodeles</taxon>
    </lineage>
</organism>
<dbReference type="EMBL" id="JANPWB010000009">
    <property type="protein sequence ID" value="KAJ1150841.1"/>
    <property type="molecule type" value="Genomic_DNA"/>
</dbReference>
<gene>
    <name evidence="2" type="ORF">NDU88_003629</name>
</gene>
<dbReference type="Proteomes" id="UP001066276">
    <property type="component" value="Chromosome 5"/>
</dbReference>
<proteinExistence type="predicted"/>
<sequence length="98" mass="11160">MVAAWPGGSVHALSEAPFGYLKRSRAATTCKRVPFEVEETHLHEIVYYIQGVYEVTALDDEIARRARSNKKRTAAGKYQPEEPLPLETQTPEMQQREK</sequence>
<feature type="region of interest" description="Disordered" evidence="1">
    <location>
        <begin position="66"/>
        <end position="98"/>
    </location>
</feature>
<reference evidence="2" key="1">
    <citation type="journal article" date="2022" name="bioRxiv">
        <title>Sequencing and chromosome-scale assembly of the giantPleurodeles waltlgenome.</title>
        <authorList>
            <person name="Brown T."/>
            <person name="Elewa A."/>
            <person name="Iarovenko S."/>
            <person name="Subramanian E."/>
            <person name="Araus A.J."/>
            <person name="Petzold A."/>
            <person name="Susuki M."/>
            <person name="Suzuki K.-i.T."/>
            <person name="Hayashi T."/>
            <person name="Toyoda A."/>
            <person name="Oliveira C."/>
            <person name="Osipova E."/>
            <person name="Leigh N.D."/>
            <person name="Simon A."/>
            <person name="Yun M.H."/>
        </authorList>
    </citation>
    <scope>NUCLEOTIDE SEQUENCE</scope>
    <source>
        <strain evidence="2">20211129_DDA</strain>
        <tissue evidence="2">Liver</tissue>
    </source>
</reference>
<accession>A0AAV7REG2</accession>
<evidence type="ECO:0000313" key="3">
    <source>
        <dbReference type="Proteomes" id="UP001066276"/>
    </source>
</evidence>
<dbReference type="AlphaFoldDB" id="A0AAV7REG2"/>
<evidence type="ECO:0000313" key="2">
    <source>
        <dbReference type="EMBL" id="KAJ1150841.1"/>
    </source>
</evidence>